<keyword evidence="3" id="KW-1003">Cell membrane</keyword>
<evidence type="ECO:0000313" key="9">
    <source>
        <dbReference type="EMBL" id="MBB3174583.1"/>
    </source>
</evidence>
<dbReference type="GO" id="GO:0005886">
    <property type="term" value="C:plasma membrane"/>
    <property type="evidence" value="ECO:0007669"/>
    <property type="project" value="UniProtKB-SubCell"/>
</dbReference>
<comment type="similarity">
    <text evidence="2">Belongs to the UPF0126 family.</text>
</comment>
<evidence type="ECO:0000256" key="1">
    <source>
        <dbReference type="ARBA" id="ARBA00004651"/>
    </source>
</evidence>
<keyword evidence="11" id="KW-1185">Reference proteome</keyword>
<reference evidence="10 12" key="1">
    <citation type="submission" date="2020-06" db="EMBL/GenBank/DDBJ databases">
        <title>Description of novel acetic acid bacteria.</title>
        <authorList>
            <person name="Sombolestani A."/>
        </authorList>
    </citation>
    <scope>NUCLEOTIDE SEQUENCE [LARGE SCALE GENOMIC DNA]</scope>
    <source>
        <strain evidence="10 12">LMG 26838</strain>
    </source>
</reference>
<evidence type="ECO:0000313" key="10">
    <source>
        <dbReference type="EMBL" id="NVN31846.1"/>
    </source>
</evidence>
<gene>
    <name evidence="9" type="ORF">FHR90_002428</name>
    <name evidence="10" type="ORF">HUK83_16085</name>
</gene>
<reference evidence="9 11" key="2">
    <citation type="submission" date="2020-08" db="EMBL/GenBank/DDBJ databases">
        <title>Genomic Encyclopedia of Type Strains, Phase III (KMG-III): the genomes of soil and plant-associated and newly described type strains.</title>
        <authorList>
            <person name="Whitman W."/>
        </authorList>
    </citation>
    <scope>NUCLEOTIDE SEQUENCE [LARGE SCALE GENOMIC DNA]</scope>
    <source>
        <strain evidence="9 11">CECT 8088</strain>
    </source>
</reference>
<organism evidence="9 11">
    <name type="scientific">Endobacter medicaginis</name>
    <dbReference type="NCBI Taxonomy" id="1181271"/>
    <lineage>
        <taxon>Bacteria</taxon>
        <taxon>Pseudomonadati</taxon>
        <taxon>Pseudomonadota</taxon>
        <taxon>Alphaproteobacteria</taxon>
        <taxon>Acetobacterales</taxon>
        <taxon>Acetobacteraceae</taxon>
        <taxon>Endobacter</taxon>
    </lineage>
</organism>
<feature type="transmembrane region" description="Helical" evidence="7">
    <location>
        <begin position="147"/>
        <end position="167"/>
    </location>
</feature>
<dbReference type="InterPro" id="IPR005115">
    <property type="entry name" value="Gly_transporter"/>
</dbReference>
<feature type="domain" description="Glycine transporter" evidence="8">
    <location>
        <begin position="90"/>
        <end position="161"/>
    </location>
</feature>
<evidence type="ECO:0000256" key="7">
    <source>
        <dbReference type="SAM" id="Phobius"/>
    </source>
</evidence>
<feature type="transmembrane region" description="Helical" evidence="7">
    <location>
        <begin position="89"/>
        <end position="108"/>
    </location>
</feature>
<keyword evidence="4 7" id="KW-0812">Transmembrane</keyword>
<dbReference type="RefSeq" id="WP_176626426.1">
    <property type="nucleotide sequence ID" value="NZ_JABXXQ010000522.1"/>
</dbReference>
<dbReference type="AlphaFoldDB" id="A0A839V1K8"/>
<dbReference type="Proteomes" id="UP000565205">
    <property type="component" value="Unassembled WGS sequence"/>
</dbReference>
<keyword evidence="6 7" id="KW-0472">Membrane</keyword>
<evidence type="ECO:0000256" key="4">
    <source>
        <dbReference type="ARBA" id="ARBA00022692"/>
    </source>
</evidence>
<sequence length="202" mass="21209">MLHGLYLMALVAEAMSAALAAGRRDMDWFGVAMLGSITALGGGSCRDILLGRHPLSWVAHPSLLLLTGGAALGTVLIARHVARLHRTFLLLDAVGLVVFTLIGCDLARAMGLSVAVAVVSGMITGCFGGVLRDILCNEVPLLFRSEIYASVSLAVGMLYLGALRFGVPHDITVVAAMVAGLGLRLTAIARGWAFPVFRWRGA</sequence>
<name>A0A839V1K8_9PROT</name>
<evidence type="ECO:0000256" key="5">
    <source>
        <dbReference type="ARBA" id="ARBA00022989"/>
    </source>
</evidence>
<evidence type="ECO:0000313" key="12">
    <source>
        <dbReference type="Proteomes" id="UP000565205"/>
    </source>
</evidence>
<evidence type="ECO:0000313" key="11">
    <source>
        <dbReference type="Proteomes" id="UP000557688"/>
    </source>
</evidence>
<keyword evidence="5 7" id="KW-1133">Transmembrane helix</keyword>
<accession>A0A839V1K8</accession>
<evidence type="ECO:0000259" key="8">
    <source>
        <dbReference type="Pfam" id="PF03458"/>
    </source>
</evidence>
<dbReference type="EMBL" id="JABXXQ010000522">
    <property type="protein sequence ID" value="NVN31846.1"/>
    <property type="molecule type" value="Genomic_DNA"/>
</dbReference>
<feature type="domain" description="Glycine transporter" evidence="8">
    <location>
        <begin position="6"/>
        <end position="77"/>
    </location>
</feature>
<feature type="transmembrane region" description="Helical" evidence="7">
    <location>
        <begin position="114"/>
        <end position="135"/>
    </location>
</feature>
<dbReference type="Pfam" id="PF03458">
    <property type="entry name" value="Gly_transporter"/>
    <property type="match status" value="2"/>
</dbReference>
<protein>
    <submittedName>
        <fullName evidence="9">Putative membrane protein YeiH</fullName>
    </submittedName>
    <submittedName>
        <fullName evidence="10">Trimeric intracellular cation channel family protein</fullName>
    </submittedName>
</protein>
<evidence type="ECO:0000256" key="3">
    <source>
        <dbReference type="ARBA" id="ARBA00022475"/>
    </source>
</evidence>
<evidence type="ECO:0000256" key="6">
    <source>
        <dbReference type="ARBA" id="ARBA00023136"/>
    </source>
</evidence>
<dbReference type="Proteomes" id="UP000557688">
    <property type="component" value="Unassembled WGS sequence"/>
</dbReference>
<dbReference type="PANTHER" id="PTHR30506">
    <property type="entry name" value="INNER MEMBRANE PROTEIN"/>
    <property type="match status" value="1"/>
</dbReference>
<dbReference type="EMBL" id="JACHXV010000009">
    <property type="protein sequence ID" value="MBB3174583.1"/>
    <property type="molecule type" value="Genomic_DNA"/>
</dbReference>
<comment type="caution">
    <text evidence="9">The sequence shown here is derived from an EMBL/GenBank/DDBJ whole genome shotgun (WGS) entry which is preliminary data.</text>
</comment>
<dbReference type="PANTHER" id="PTHR30506:SF3">
    <property type="entry name" value="UPF0126 INNER MEMBRANE PROTEIN YADS-RELATED"/>
    <property type="match status" value="1"/>
</dbReference>
<proteinExistence type="inferred from homology"/>
<comment type="subcellular location">
    <subcellularLocation>
        <location evidence="1">Cell membrane</location>
        <topology evidence="1">Multi-pass membrane protein</topology>
    </subcellularLocation>
</comment>
<evidence type="ECO:0000256" key="2">
    <source>
        <dbReference type="ARBA" id="ARBA00008193"/>
    </source>
</evidence>
<feature type="transmembrane region" description="Helical" evidence="7">
    <location>
        <begin position="173"/>
        <end position="193"/>
    </location>
</feature>
<feature type="transmembrane region" description="Helical" evidence="7">
    <location>
        <begin position="57"/>
        <end position="77"/>
    </location>
</feature>